<dbReference type="Proteomes" id="UP000305539">
    <property type="component" value="Unassembled WGS sequence"/>
</dbReference>
<dbReference type="RefSeq" id="WP_136894298.1">
    <property type="nucleotide sequence ID" value="NZ_SWJE01000005.1"/>
</dbReference>
<organism evidence="1 2">
    <name type="scientific">Trinickia terrae</name>
    <dbReference type="NCBI Taxonomy" id="2571161"/>
    <lineage>
        <taxon>Bacteria</taxon>
        <taxon>Pseudomonadati</taxon>
        <taxon>Pseudomonadota</taxon>
        <taxon>Betaproteobacteria</taxon>
        <taxon>Burkholderiales</taxon>
        <taxon>Burkholderiaceae</taxon>
        <taxon>Trinickia</taxon>
    </lineage>
</organism>
<dbReference type="EMBL" id="SWJE01000005">
    <property type="protein sequence ID" value="TKC89489.1"/>
    <property type="molecule type" value="Genomic_DNA"/>
</dbReference>
<gene>
    <name evidence="1" type="ORF">FAZ69_11200</name>
</gene>
<evidence type="ECO:0000313" key="2">
    <source>
        <dbReference type="Proteomes" id="UP000305539"/>
    </source>
</evidence>
<reference evidence="1 2" key="1">
    <citation type="submission" date="2019-04" db="EMBL/GenBank/DDBJ databases">
        <title>Trinickia sp. 7GSK02, isolated from subtropical forest soil.</title>
        <authorList>
            <person name="Gao Z.-H."/>
            <person name="Qiu L.-H."/>
        </authorList>
    </citation>
    <scope>NUCLEOTIDE SEQUENCE [LARGE SCALE GENOMIC DNA]</scope>
    <source>
        <strain evidence="1 2">7GSK02</strain>
    </source>
</reference>
<accession>A0A4U1I7U8</accession>
<name>A0A4U1I7U8_9BURK</name>
<keyword evidence="2" id="KW-1185">Reference proteome</keyword>
<proteinExistence type="predicted"/>
<dbReference type="OrthoDB" id="9074022at2"/>
<protein>
    <submittedName>
        <fullName evidence="1">Uncharacterized protein</fullName>
    </submittedName>
</protein>
<evidence type="ECO:0000313" key="1">
    <source>
        <dbReference type="EMBL" id="TKC89489.1"/>
    </source>
</evidence>
<dbReference type="AlphaFoldDB" id="A0A4U1I7U8"/>
<comment type="caution">
    <text evidence="1">The sequence shown here is derived from an EMBL/GenBank/DDBJ whole genome shotgun (WGS) entry which is preliminary data.</text>
</comment>
<sequence length="296" mass="31994">MSRWSNSPVAIGVGASEIVVGIRAPALWRPRKHLPAADPVSVAIPAEQFGTEPGVLDALRAALAATPGADAAEAQERGRTPSKRSAHIVLGDFWCNHAILRGDFRTLRMRELEEIALAHFSDMYGIAGESLAVRYCVQHGGRALFASAMSRTLCQGMHDVSASGDVRIRSLRLCLPEMLNRIAPETDGDALLLFVADELMQAVMIEGSGWAAYDAQRLFPGDAGDASRLAEFAEHLFERSATRSGVKREDCKIYLYGIDTDPAPFEARFAAAIRPVGPAQPAIDGSPAHRLMEYAQ</sequence>